<reference evidence="2 3" key="1">
    <citation type="submission" date="2019-06" db="EMBL/GenBank/DDBJ databases">
        <title>Sequencing the genomes of 1000 actinobacteria strains.</title>
        <authorList>
            <person name="Klenk H.-P."/>
        </authorList>
    </citation>
    <scope>NUCLEOTIDE SEQUENCE [LARGE SCALE GENOMIC DNA]</scope>
    <source>
        <strain evidence="2 3">DSM 42059</strain>
    </source>
</reference>
<evidence type="ECO:0000256" key="1">
    <source>
        <dbReference type="SAM" id="MobiDB-lite"/>
    </source>
</evidence>
<name>A0A561UZV4_9ACTN</name>
<feature type="region of interest" description="Disordered" evidence="1">
    <location>
        <begin position="49"/>
        <end position="87"/>
    </location>
</feature>
<feature type="compositionally biased region" description="Polar residues" evidence="1">
    <location>
        <begin position="70"/>
        <end position="87"/>
    </location>
</feature>
<protein>
    <submittedName>
        <fullName evidence="2">Uncharacterized protein</fullName>
    </submittedName>
</protein>
<proteinExistence type="predicted"/>
<sequence length="87" mass="8906">MPPVDPPTDPQAAEPTRMGERALQVTALGARSSDGRAEETERVRAAELAEKGLMAPAPHTGLGALGEAAAQTNTQNRSQVGSLGSEA</sequence>
<evidence type="ECO:0000313" key="2">
    <source>
        <dbReference type="EMBL" id="TWG04883.1"/>
    </source>
</evidence>
<evidence type="ECO:0000313" key="3">
    <source>
        <dbReference type="Proteomes" id="UP000318186"/>
    </source>
</evidence>
<dbReference type="EMBL" id="VIWW01000001">
    <property type="protein sequence ID" value="TWG04883.1"/>
    <property type="molecule type" value="Genomic_DNA"/>
</dbReference>
<comment type="caution">
    <text evidence="2">The sequence shown here is derived from an EMBL/GenBank/DDBJ whole genome shotgun (WGS) entry which is preliminary data.</text>
</comment>
<feature type="region of interest" description="Disordered" evidence="1">
    <location>
        <begin position="1"/>
        <end position="21"/>
    </location>
</feature>
<organism evidence="2 3">
    <name type="scientific">Streptomyces brevispora</name>
    <dbReference type="NCBI Taxonomy" id="887462"/>
    <lineage>
        <taxon>Bacteria</taxon>
        <taxon>Bacillati</taxon>
        <taxon>Actinomycetota</taxon>
        <taxon>Actinomycetes</taxon>
        <taxon>Kitasatosporales</taxon>
        <taxon>Streptomycetaceae</taxon>
        <taxon>Streptomyces</taxon>
    </lineage>
</organism>
<accession>A0A561UZV4</accession>
<dbReference type="Proteomes" id="UP000318186">
    <property type="component" value="Unassembled WGS sequence"/>
</dbReference>
<gene>
    <name evidence="2" type="ORF">FHX80_113355</name>
</gene>
<dbReference type="AlphaFoldDB" id="A0A561UZV4"/>